<dbReference type="InterPro" id="IPR013491">
    <property type="entry name" value="Tape_meas_N"/>
</dbReference>
<name>A0A4Y5ZW48_9ENTR</name>
<dbReference type="Proteomes" id="UP000318237">
    <property type="component" value="Chromosome"/>
</dbReference>
<reference evidence="1 2" key="1">
    <citation type="submission" date="2019-06" db="EMBL/GenBank/DDBJ databases">
        <title>Whole genome sequencing of XDR Enterobacter.</title>
        <authorList>
            <person name="Gnana Soundari P."/>
            <person name="Vijayakumar R."/>
            <person name="Krishnan P."/>
        </authorList>
    </citation>
    <scope>NUCLEOTIDE SEQUENCE [LARGE SCALE GENOMIC DNA]</scope>
    <source>
        <strain evidence="1 2">C126</strain>
    </source>
</reference>
<accession>A0A4Y5ZW48</accession>
<dbReference type="NCBIfam" id="TIGR02675">
    <property type="entry name" value="tape_meas_nterm"/>
    <property type="match status" value="1"/>
</dbReference>
<evidence type="ECO:0000313" key="2">
    <source>
        <dbReference type="Proteomes" id="UP000318237"/>
    </source>
</evidence>
<proteinExistence type="predicted"/>
<evidence type="ECO:0000313" key="1">
    <source>
        <dbReference type="EMBL" id="QDE47853.1"/>
    </source>
</evidence>
<protein>
    <submittedName>
        <fullName evidence="1">Tape measure protein</fullName>
    </submittedName>
</protein>
<sequence>MFEGVSQYGTVLGATGEEQSRALLALNQMYAKGTVQAEELKVSSGTLYQTQSGSSSRH</sequence>
<dbReference type="EMBL" id="CP041054">
    <property type="protein sequence ID" value="QDE47853.1"/>
    <property type="molecule type" value="Genomic_DNA"/>
</dbReference>
<organism evidence="1 2">
    <name type="scientific">Enterobacter hormaechei</name>
    <dbReference type="NCBI Taxonomy" id="158836"/>
    <lineage>
        <taxon>Bacteria</taxon>
        <taxon>Pseudomonadati</taxon>
        <taxon>Pseudomonadota</taxon>
        <taxon>Gammaproteobacteria</taxon>
        <taxon>Enterobacterales</taxon>
        <taxon>Enterobacteriaceae</taxon>
        <taxon>Enterobacter</taxon>
        <taxon>Enterobacter cloacae complex</taxon>
    </lineage>
</organism>
<dbReference type="AlphaFoldDB" id="A0A4Y5ZW48"/>
<gene>
    <name evidence="1" type="ORF">EIN43_25575</name>
</gene>